<dbReference type="Pfam" id="PF00535">
    <property type="entry name" value="Glycos_transf_2"/>
    <property type="match status" value="1"/>
</dbReference>
<dbReference type="Gene3D" id="3.90.550.10">
    <property type="entry name" value="Spore Coat Polysaccharide Biosynthesis Protein SpsA, Chain A"/>
    <property type="match status" value="1"/>
</dbReference>
<evidence type="ECO:0000313" key="2">
    <source>
        <dbReference type="EMBL" id="EJX11209.1"/>
    </source>
</evidence>
<gene>
    <name evidence="2" type="ORF">EVA_00058</name>
</gene>
<dbReference type="InterPro" id="IPR001173">
    <property type="entry name" value="Glyco_trans_2-like"/>
</dbReference>
<dbReference type="InterPro" id="IPR029044">
    <property type="entry name" value="Nucleotide-diphossugar_trans"/>
</dbReference>
<sequence length="332" mass="38775">MKQEVKVSVIMLAYNIEKYIETAIRGVVGQQTSYAFELIIAEDHSSDGTLAICRRYAQRYPTVVRLIEHRENYGLQRNFMDAHRHCRGEYIAICDGDDYWTDAYKLQKMTNFMDTHPDFSTCFHRVINYYEQDGTKSLSNGGQAAVNELLDLCRANFITNSSSLFRRAYYPELPAWFAEITSCDYAMHLLNAGHGKIYYFKKPMGVYRKHSEGIWSIASEEKRFFAALKAREQVLAYYRNRPEVYAALVENYTLIAFNLLRHYRRTGQETEAAAMRKQLLTYRSEWTEADIIARVEALEHSPKRRLRDGLRKVLSWGRAQVSKCFPLPQVRF</sequence>
<accession>J9GT47</accession>
<reference evidence="2" key="1">
    <citation type="journal article" date="2012" name="PLoS ONE">
        <title>Gene sets for utilization of primary and secondary nutrition supplies in the distal gut of endangered iberian lynx.</title>
        <authorList>
            <person name="Alcaide M."/>
            <person name="Messina E."/>
            <person name="Richter M."/>
            <person name="Bargiela R."/>
            <person name="Peplies J."/>
            <person name="Huws S.A."/>
            <person name="Newbold C.J."/>
            <person name="Golyshin P.N."/>
            <person name="Simon M.A."/>
            <person name="Lopez G."/>
            <person name="Yakimov M.M."/>
            <person name="Ferrer M."/>
        </authorList>
    </citation>
    <scope>NUCLEOTIDE SEQUENCE</scope>
</reference>
<keyword evidence="2" id="KW-0808">Transferase</keyword>
<dbReference type="GO" id="GO:0016758">
    <property type="term" value="F:hexosyltransferase activity"/>
    <property type="evidence" value="ECO:0007669"/>
    <property type="project" value="UniProtKB-ARBA"/>
</dbReference>
<feature type="domain" description="Glycosyltransferase 2-like" evidence="1">
    <location>
        <begin position="8"/>
        <end position="170"/>
    </location>
</feature>
<dbReference type="AlphaFoldDB" id="J9GT47"/>
<proteinExistence type="predicted"/>
<dbReference type="SUPFAM" id="SSF53448">
    <property type="entry name" value="Nucleotide-diphospho-sugar transferases"/>
    <property type="match status" value="1"/>
</dbReference>
<comment type="caution">
    <text evidence="2">The sequence shown here is derived from an EMBL/GenBank/DDBJ whole genome shotgun (WGS) entry which is preliminary data.</text>
</comment>
<dbReference type="PANTHER" id="PTHR22916:SF3">
    <property type="entry name" value="UDP-GLCNAC:BETAGAL BETA-1,3-N-ACETYLGLUCOSAMINYLTRANSFERASE-LIKE PROTEIN 1"/>
    <property type="match status" value="1"/>
</dbReference>
<evidence type="ECO:0000259" key="1">
    <source>
        <dbReference type="Pfam" id="PF00535"/>
    </source>
</evidence>
<protein>
    <submittedName>
        <fullName evidence="2">Sugar transferase</fullName>
    </submittedName>
</protein>
<name>J9GT47_9ZZZZ</name>
<organism evidence="2">
    <name type="scientific">gut metagenome</name>
    <dbReference type="NCBI Taxonomy" id="749906"/>
    <lineage>
        <taxon>unclassified sequences</taxon>
        <taxon>metagenomes</taxon>
        <taxon>organismal metagenomes</taxon>
    </lineage>
</organism>
<dbReference type="PANTHER" id="PTHR22916">
    <property type="entry name" value="GLYCOSYLTRANSFERASE"/>
    <property type="match status" value="1"/>
</dbReference>
<dbReference type="EMBL" id="AMCI01000002">
    <property type="protein sequence ID" value="EJX11209.1"/>
    <property type="molecule type" value="Genomic_DNA"/>
</dbReference>